<feature type="compositionally biased region" description="Low complexity" evidence="1">
    <location>
        <begin position="288"/>
        <end position="299"/>
    </location>
</feature>
<accession>A0A2A2M2X1</accession>
<protein>
    <submittedName>
        <fullName evidence="2">Uncharacterized protein</fullName>
    </submittedName>
</protein>
<keyword evidence="3" id="KW-1185">Reference proteome</keyword>
<sequence>MCLPGPLSDIGIAHRRFVELIGQLRAGIGVQRDALTQQIQQVAKDLRVAGVRGLHAEQEPTVAFDLTKGAEHRITQLQLNAQALIDGALQQMGEQAAGGLQVRRQWTEQQHTVPSAPCCAASNPCANPCHRACCQSESSCGWSGVQAGSGCIAPISKVFGSALSNARIGIKGASAAVGACQCCLAGARSNASASCVALITARGCPARCNCQYSPQASKPRCNAACVARSRNGRRLCSRTVHRRWRRGDGTCQRRSRAANWRAGGRQWPIASAAGNALPIVGRASASSASSGGSCQSPAAMDGRSANSASKAASPWPDRPLNDRPALSRWASSSALPACSRRCCS</sequence>
<reference evidence="2 3" key="1">
    <citation type="journal article" date="2017" name="Curr. Biol.">
        <title>Genome architecture and evolution of a unichromosomal asexual nematode.</title>
        <authorList>
            <person name="Fradin H."/>
            <person name="Zegar C."/>
            <person name="Gutwein M."/>
            <person name="Lucas J."/>
            <person name="Kovtun M."/>
            <person name="Corcoran D."/>
            <person name="Baugh L.R."/>
            <person name="Kiontke K."/>
            <person name="Gunsalus K."/>
            <person name="Fitch D.H."/>
            <person name="Piano F."/>
        </authorList>
    </citation>
    <scope>NUCLEOTIDE SEQUENCE [LARGE SCALE GENOMIC DNA]</scope>
    <source>
        <strain evidence="2">PF1309</strain>
    </source>
</reference>
<evidence type="ECO:0000313" key="2">
    <source>
        <dbReference type="EMBL" id="PAV92743.1"/>
    </source>
</evidence>
<dbReference type="EMBL" id="LIAE01006048">
    <property type="protein sequence ID" value="PAV92743.1"/>
    <property type="molecule type" value="Genomic_DNA"/>
</dbReference>
<comment type="caution">
    <text evidence="2">The sequence shown here is derived from an EMBL/GenBank/DDBJ whole genome shotgun (WGS) entry which is preliminary data.</text>
</comment>
<proteinExistence type="predicted"/>
<gene>
    <name evidence="2" type="ORF">WR25_17078</name>
</gene>
<dbReference type="Proteomes" id="UP000218231">
    <property type="component" value="Unassembled WGS sequence"/>
</dbReference>
<dbReference type="AlphaFoldDB" id="A0A2A2M2X1"/>
<name>A0A2A2M2X1_9BILA</name>
<evidence type="ECO:0000313" key="3">
    <source>
        <dbReference type="Proteomes" id="UP000218231"/>
    </source>
</evidence>
<organism evidence="2 3">
    <name type="scientific">Diploscapter pachys</name>
    <dbReference type="NCBI Taxonomy" id="2018661"/>
    <lineage>
        <taxon>Eukaryota</taxon>
        <taxon>Metazoa</taxon>
        <taxon>Ecdysozoa</taxon>
        <taxon>Nematoda</taxon>
        <taxon>Chromadorea</taxon>
        <taxon>Rhabditida</taxon>
        <taxon>Rhabditina</taxon>
        <taxon>Rhabditomorpha</taxon>
        <taxon>Rhabditoidea</taxon>
        <taxon>Rhabditidae</taxon>
        <taxon>Diploscapter</taxon>
    </lineage>
</organism>
<feature type="region of interest" description="Disordered" evidence="1">
    <location>
        <begin position="288"/>
        <end position="336"/>
    </location>
</feature>
<evidence type="ECO:0000256" key="1">
    <source>
        <dbReference type="SAM" id="MobiDB-lite"/>
    </source>
</evidence>